<dbReference type="EMBL" id="CAJVPL010000109">
    <property type="protein sequence ID" value="CAG8448229.1"/>
    <property type="molecule type" value="Genomic_DNA"/>
</dbReference>
<organism evidence="2 3">
    <name type="scientific">Ambispora gerdemannii</name>
    <dbReference type="NCBI Taxonomy" id="144530"/>
    <lineage>
        <taxon>Eukaryota</taxon>
        <taxon>Fungi</taxon>
        <taxon>Fungi incertae sedis</taxon>
        <taxon>Mucoromycota</taxon>
        <taxon>Glomeromycotina</taxon>
        <taxon>Glomeromycetes</taxon>
        <taxon>Archaeosporales</taxon>
        <taxon>Ambisporaceae</taxon>
        <taxon>Ambispora</taxon>
    </lineage>
</organism>
<feature type="region of interest" description="Disordered" evidence="1">
    <location>
        <begin position="223"/>
        <end position="287"/>
    </location>
</feature>
<keyword evidence="3" id="KW-1185">Reference proteome</keyword>
<feature type="compositionally biased region" description="Basic and acidic residues" evidence="1">
    <location>
        <begin position="137"/>
        <end position="146"/>
    </location>
</feature>
<gene>
    <name evidence="2" type="ORF">AGERDE_LOCUS1556</name>
</gene>
<reference evidence="2" key="1">
    <citation type="submission" date="2021-06" db="EMBL/GenBank/DDBJ databases">
        <authorList>
            <person name="Kallberg Y."/>
            <person name="Tangrot J."/>
            <person name="Rosling A."/>
        </authorList>
    </citation>
    <scope>NUCLEOTIDE SEQUENCE</scope>
    <source>
        <strain evidence="2">MT106</strain>
    </source>
</reference>
<proteinExistence type="predicted"/>
<dbReference type="AlphaFoldDB" id="A0A9N8VEQ6"/>
<name>A0A9N8VEQ6_9GLOM</name>
<protein>
    <submittedName>
        <fullName evidence="2">2143_t:CDS:1</fullName>
    </submittedName>
</protein>
<comment type="caution">
    <text evidence="2">The sequence shown here is derived from an EMBL/GenBank/DDBJ whole genome shotgun (WGS) entry which is preliminary data.</text>
</comment>
<accession>A0A9N8VEQ6</accession>
<feature type="compositionally biased region" description="Basic and acidic residues" evidence="1">
    <location>
        <begin position="162"/>
        <end position="172"/>
    </location>
</feature>
<evidence type="ECO:0000256" key="1">
    <source>
        <dbReference type="SAM" id="MobiDB-lite"/>
    </source>
</evidence>
<evidence type="ECO:0000313" key="2">
    <source>
        <dbReference type="EMBL" id="CAG8448229.1"/>
    </source>
</evidence>
<evidence type="ECO:0000313" key="3">
    <source>
        <dbReference type="Proteomes" id="UP000789831"/>
    </source>
</evidence>
<feature type="region of interest" description="Disordered" evidence="1">
    <location>
        <begin position="122"/>
        <end position="179"/>
    </location>
</feature>
<feature type="compositionally biased region" description="Polar residues" evidence="1">
    <location>
        <begin position="147"/>
        <end position="161"/>
    </location>
</feature>
<feature type="compositionally biased region" description="Polar residues" evidence="1">
    <location>
        <begin position="238"/>
        <end position="267"/>
    </location>
</feature>
<feature type="compositionally biased region" description="Low complexity" evidence="1">
    <location>
        <begin position="268"/>
        <end position="287"/>
    </location>
</feature>
<sequence>MKNRNNENSLIDKDYENNLNVDDGDEEIVTPIVEQQEQSTSTCHRESNSSNIDFLIDNIFNYDNDIESINDFRLRREIAEKSNKISDIRTRKKNLLKDIDWAGISSSMINKPQSNAQFMSNDEYEDDAEQQQSVHDNNSRYREDNFTRSFSPDVSLNANQHHNTENDHEGKNKSSSVNGDIQSTQIDETADSLSPNWPNSTIATHSITVESLKWHKFLSSVNEREETKEETNANNNEDPSSSTTTMIEKNQMELTYDSTSPPKSTLPNDSYNDDIGGGDNSSIGHNSESIKSASNLAWNKFLNEQDNNETFSINNKENKKLQSDFYDDVYNEQQYLNSSSIKANYSPQLSPRRIIPTTTRTITTTSISDDDEREHREINSNNNNYYDAYISGIKIVQLSLELSFLKDDVRMLKEIINTTTTNEENNEIIGLSSNQQQQCKQPSKESTEIPTELTTNKTSSTVAVVTNNSQTPTNIKSFIQQSATTSYSLFNIKTPENQIRHNDLYPTTPTKPHNTMMYCSIDDDIFMDEF</sequence>
<dbReference type="Proteomes" id="UP000789831">
    <property type="component" value="Unassembled WGS sequence"/>
</dbReference>